<name>A0ABQ4EZ61_9ACTN</name>
<gene>
    <name evidence="1" type="ORF">Pma05_65130</name>
</gene>
<evidence type="ECO:0000313" key="1">
    <source>
        <dbReference type="EMBL" id="GIG99940.1"/>
    </source>
</evidence>
<evidence type="ECO:0000313" key="2">
    <source>
        <dbReference type="Proteomes" id="UP000621500"/>
    </source>
</evidence>
<dbReference type="EMBL" id="BONX01000048">
    <property type="protein sequence ID" value="GIG99940.1"/>
    <property type="molecule type" value="Genomic_DNA"/>
</dbReference>
<proteinExistence type="predicted"/>
<sequence length="153" mass="16127">MSETELTRLVAETIRASGNPDIVAVAPFGGEMDTPGIRIAHAGGGTTYLVLTPPGRSETTADVVKFLDFVAGLLHRAQRPEILRVETVLTAMDHPSGLRVTTAAGDVRVLRVLRTEARPVIAIPMTLATSAPDASAIRDAFPRAGRTESEGGD</sequence>
<organism evidence="1 2">
    <name type="scientific">Plantactinospora mayteni</name>
    <dbReference type="NCBI Taxonomy" id="566021"/>
    <lineage>
        <taxon>Bacteria</taxon>
        <taxon>Bacillati</taxon>
        <taxon>Actinomycetota</taxon>
        <taxon>Actinomycetes</taxon>
        <taxon>Micromonosporales</taxon>
        <taxon>Micromonosporaceae</taxon>
        <taxon>Plantactinospora</taxon>
    </lineage>
</organism>
<dbReference type="Proteomes" id="UP000621500">
    <property type="component" value="Unassembled WGS sequence"/>
</dbReference>
<keyword evidence="2" id="KW-1185">Reference proteome</keyword>
<dbReference type="RefSeq" id="WP_203861258.1">
    <property type="nucleotide sequence ID" value="NZ_BAAAZQ010000015.1"/>
</dbReference>
<comment type="caution">
    <text evidence="1">The sequence shown here is derived from an EMBL/GenBank/DDBJ whole genome shotgun (WGS) entry which is preliminary data.</text>
</comment>
<accession>A0ABQ4EZ61</accession>
<protein>
    <submittedName>
        <fullName evidence="1">Uncharacterized protein</fullName>
    </submittedName>
</protein>
<reference evidence="1 2" key="1">
    <citation type="submission" date="2021-01" db="EMBL/GenBank/DDBJ databases">
        <title>Whole genome shotgun sequence of Plantactinospora mayteni NBRC 109088.</title>
        <authorList>
            <person name="Komaki H."/>
            <person name="Tamura T."/>
        </authorList>
    </citation>
    <scope>NUCLEOTIDE SEQUENCE [LARGE SCALE GENOMIC DNA]</scope>
    <source>
        <strain evidence="1 2">NBRC 109088</strain>
    </source>
</reference>